<keyword evidence="2" id="KW-0614">Plasmid</keyword>
<dbReference type="EMBL" id="AF034718">
    <property type="protein sequence ID" value="AAC04725.1"/>
    <property type="molecule type" value="Genomic_DNA"/>
</dbReference>
<keyword evidence="1" id="KW-0812">Transmembrane</keyword>
<keyword evidence="1" id="KW-1133">Transmembrane helix</keyword>
<dbReference type="AlphaFoldDB" id="O46323"/>
<name>O46323_9FLOR</name>
<protein>
    <submittedName>
        <fullName evidence="2">Uncharacterized protein</fullName>
    </submittedName>
</protein>
<feature type="transmembrane region" description="Helical" evidence="1">
    <location>
        <begin position="20"/>
        <end position="37"/>
    </location>
</feature>
<keyword evidence="1" id="KW-0472">Membrane</keyword>
<evidence type="ECO:0000256" key="1">
    <source>
        <dbReference type="SAM" id="Phobius"/>
    </source>
</evidence>
<geneLocation type="plasmid" evidence="2">
    <name>Gro4970</name>
</geneLocation>
<reference evidence="2" key="1">
    <citation type="submission" date="1997-11" db="EMBL/GenBank/DDBJ databases">
        <title>Plasmids of the red algae Gracilaria and Gracilariopsis (Gracilariales): Molecular characterization and cellular localization.</title>
        <authorList>
            <person name="Goff L.J."/>
            <person name="Moon D.A."/>
        </authorList>
    </citation>
    <scope>NUCLEOTIDE SEQUENCE</scope>
    <source>
        <plasmid evidence="2">Gro4970</plasmid>
    </source>
</reference>
<evidence type="ECO:0000313" key="2">
    <source>
        <dbReference type="EMBL" id="AAC04725.1"/>
    </source>
</evidence>
<feature type="transmembrane region" description="Helical" evidence="1">
    <location>
        <begin position="49"/>
        <end position="68"/>
    </location>
</feature>
<sequence length="194" mass="22136">MSTNDSPNKEKMTNEKSKGFILSYVLYALINKITSISKKTYSSIKLTRVLLPLLSLMTLLGIIAFNSIDNDVYNKNLSELQKQLNDRDDIIRDLDRQLKVNVTNAKRALIKSNTLLHRQNEVITSLGAPEKIIKVPYRIGFKEFHERKASMLWHLNISIPFLLNSSDVSTSNPNTLIKFSIGLSPKFMNSIVYF</sequence>
<accession>O46323</accession>
<proteinExistence type="predicted"/>
<organism evidence="2">
    <name type="scientific">Gracilaria robusta</name>
    <dbReference type="NCBI Taxonomy" id="38400"/>
    <lineage>
        <taxon>Eukaryota</taxon>
        <taxon>Rhodophyta</taxon>
        <taxon>Florideophyceae</taxon>
        <taxon>Rhodymeniophycidae</taxon>
        <taxon>Gracilariales</taxon>
        <taxon>Gracilariaceae</taxon>
        <taxon>Gracilaria</taxon>
    </lineage>
</organism>